<keyword evidence="3" id="KW-1185">Reference proteome</keyword>
<comment type="caution">
    <text evidence="2">The sequence shown here is derived from an EMBL/GenBank/DDBJ whole genome shotgun (WGS) entry which is preliminary data.</text>
</comment>
<dbReference type="GO" id="GO:0003700">
    <property type="term" value="F:DNA-binding transcription factor activity"/>
    <property type="evidence" value="ECO:0007669"/>
    <property type="project" value="InterPro"/>
</dbReference>
<feature type="region of interest" description="Disordered" evidence="1">
    <location>
        <begin position="1"/>
        <end position="37"/>
    </location>
</feature>
<feature type="region of interest" description="Disordered" evidence="1">
    <location>
        <begin position="62"/>
        <end position="207"/>
    </location>
</feature>
<sequence length="305" mass="32651">MSSSRPSSPPPISSKRGRKRNDNLPPNRARDVQRAFRARRAAHLQALEQRVQELEDENNCLRQALNLPPANRPALGKGPTGKDKPKGYDQSGQGSPPSYNGIFNASRASSVDSPGSTRTSSLSPSMLPASSRPMQVVDTGGPWDQAILMNDQQSDVPPSASSSTFSLPPMPSSPMPSKSLPSYSSYQSTLPSARGSMSSMSSSANVYASPQPYAQSIERPLSGYASSSYNIRGDRRSVTDPQGYGSTLSQAQAQAHHQQQQQQQHAYLSQGAHNIRLPSPPRLPDGHPSSLRSAYGPDGTVNSLA</sequence>
<dbReference type="EMBL" id="VDMD01000006">
    <property type="protein sequence ID" value="TRM64842.1"/>
    <property type="molecule type" value="Genomic_DNA"/>
</dbReference>
<feature type="region of interest" description="Disordered" evidence="1">
    <location>
        <begin position="224"/>
        <end position="305"/>
    </location>
</feature>
<dbReference type="Gene3D" id="1.20.5.170">
    <property type="match status" value="1"/>
</dbReference>
<proteinExistence type="predicted"/>
<evidence type="ECO:0000313" key="2">
    <source>
        <dbReference type="EMBL" id="TRM64842.1"/>
    </source>
</evidence>
<feature type="compositionally biased region" description="Polar residues" evidence="1">
    <location>
        <begin position="90"/>
        <end position="119"/>
    </location>
</feature>
<dbReference type="Proteomes" id="UP000320762">
    <property type="component" value="Unassembled WGS sequence"/>
</dbReference>
<accession>A0A550CJ49</accession>
<feature type="compositionally biased region" description="Polar residues" evidence="1">
    <location>
        <begin position="150"/>
        <end position="160"/>
    </location>
</feature>
<evidence type="ECO:0008006" key="4">
    <source>
        <dbReference type="Google" id="ProtNLM"/>
    </source>
</evidence>
<feature type="compositionally biased region" description="Low complexity" evidence="1">
    <location>
        <begin position="250"/>
        <end position="266"/>
    </location>
</feature>
<evidence type="ECO:0000256" key="1">
    <source>
        <dbReference type="SAM" id="MobiDB-lite"/>
    </source>
</evidence>
<organism evidence="2 3">
    <name type="scientific">Schizophyllum amplum</name>
    <dbReference type="NCBI Taxonomy" id="97359"/>
    <lineage>
        <taxon>Eukaryota</taxon>
        <taxon>Fungi</taxon>
        <taxon>Dikarya</taxon>
        <taxon>Basidiomycota</taxon>
        <taxon>Agaricomycotina</taxon>
        <taxon>Agaricomycetes</taxon>
        <taxon>Agaricomycetidae</taxon>
        <taxon>Agaricales</taxon>
        <taxon>Schizophyllaceae</taxon>
        <taxon>Schizophyllum</taxon>
    </lineage>
</organism>
<feature type="compositionally biased region" description="Low complexity" evidence="1">
    <location>
        <begin position="120"/>
        <end position="134"/>
    </location>
</feature>
<dbReference type="AlphaFoldDB" id="A0A550CJ49"/>
<dbReference type="OrthoDB" id="2552152at2759"/>
<dbReference type="InterPro" id="IPR046347">
    <property type="entry name" value="bZIP_sf"/>
</dbReference>
<evidence type="ECO:0000313" key="3">
    <source>
        <dbReference type="Proteomes" id="UP000320762"/>
    </source>
</evidence>
<feature type="compositionally biased region" description="Low complexity" evidence="1">
    <location>
        <begin position="175"/>
        <end position="203"/>
    </location>
</feature>
<dbReference type="SUPFAM" id="SSF57959">
    <property type="entry name" value="Leucine zipper domain"/>
    <property type="match status" value="1"/>
</dbReference>
<name>A0A550CJ49_9AGAR</name>
<gene>
    <name evidence="2" type="ORF">BD626DRAFT_399930</name>
</gene>
<protein>
    <recommendedName>
        <fullName evidence="4">BZIP domain-containing protein</fullName>
    </recommendedName>
</protein>
<reference evidence="2 3" key="1">
    <citation type="journal article" date="2019" name="New Phytol.">
        <title>Comparative genomics reveals unique wood-decay strategies and fruiting body development in the Schizophyllaceae.</title>
        <authorList>
            <person name="Almasi E."/>
            <person name="Sahu N."/>
            <person name="Krizsan K."/>
            <person name="Balint B."/>
            <person name="Kovacs G.M."/>
            <person name="Kiss B."/>
            <person name="Cseklye J."/>
            <person name="Drula E."/>
            <person name="Henrissat B."/>
            <person name="Nagy I."/>
            <person name="Chovatia M."/>
            <person name="Adam C."/>
            <person name="LaButti K."/>
            <person name="Lipzen A."/>
            <person name="Riley R."/>
            <person name="Grigoriev I.V."/>
            <person name="Nagy L.G."/>
        </authorList>
    </citation>
    <scope>NUCLEOTIDE SEQUENCE [LARGE SCALE GENOMIC DNA]</scope>
    <source>
        <strain evidence="2 3">NL-1724</strain>
    </source>
</reference>